<dbReference type="Proteomes" id="UP000054477">
    <property type="component" value="Unassembled WGS sequence"/>
</dbReference>
<feature type="region of interest" description="Disordered" evidence="1">
    <location>
        <begin position="184"/>
        <end position="232"/>
    </location>
</feature>
<dbReference type="AlphaFoldDB" id="A0A0C9WQV7"/>
<organism evidence="2 3">
    <name type="scientific">Laccaria amethystina LaAM-08-1</name>
    <dbReference type="NCBI Taxonomy" id="1095629"/>
    <lineage>
        <taxon>Eukaryota</taxon>
        <taxon>Fungi</taxon>
        <taxon>Dikarya</taxon>
        <taxon>Basidiomycota</taxon>
        <taxon>Agaricomycotina</taxon>
        <taxon>Agaricomycetes</taxon>
        <taxon>Agaricomycetidae</taxon>
        <taxon>Agaricales</taxon>
        <taxon>Agaricineae</taxon>
        <taxon>Hydnangiaceae</taxon>
        <taxon>Laccaria</taxon>
    </lineage>
</organism>
<gene>
    <name evidence="2" type="ORF">K443DRAFT_12721</name>
</gene>
<keyword evidence="3" id="KW-1185">Reference proteome</keyword>
<name>A0A0C9WQV7_9AGAR</name>
<accession>A0A0C9WQV7</accession>
<reference evidence="2 3" key="1">
    <citation type="submission" date="2014-04" db="EMBL/GenBank/DDBJ databases">
        <authorList>
            <consortium name="DOE Joint Genome Institute"/>
            <person name="Kuo A."/>
            <person name="Kohler A."/>
            <person name="Nagy L.G."/>
            <person name="Floudas D."/>
            <person name="Copeland A."/>
            <person name="Barry K.W."/>
            <person name="Cichocki N."/>
            <person name="Veneault-Fourrey C."/>
            <person name="LaButti K."/>
            <person name="Lindquist E.A."/>
            <person name="Lipzen A."/>
            <person name="Lundell T."/>
            <person name="Morin E."/>
            <person name="Murat C."/>
            <person name="Sun H."/>
            <person name="Tunlid A."/>
            <person name="Henrissat B."/>
            <person name="Grigoriev I.V."/>
            <person name="Hibbett D.S."/>
            <person name="Martin F."/>
            <person name="Nordberg H.P."/>
            <person name="Cantor M.N."/>
            <person name="Hua S.X."/>
        </authorList>
    </citation>
    <scope>NUCLEOTIDE SEQUENCE [LARGE SCALE GENOMIC DNA]</scope>
    <source>
        <strain evidence="2 3">LaAM-08-1</strain>
    </source>
</reference>
<sequence length="240" mass="26783">MPILQPKYDHFTSPGAVPRTFIGSILVIDSHHSLLALVRVVPTKFELQIIIRLVVSSLTALSLILLRHRLPPLQPPHLPILHPPNMFPVPFAFLDSIHPPNALLRHLPRRTLPPPRTVSPSLPPRASYHSWEPGEDRVGAGVLSIVLIDTHFWKKKTEYPLWPEFFGAHFNVVQVKSAEWGVRPSSLSPFPSSPPTPPHLPPPIDLPTPNIPLRTPPKSPPPHPPHIRPHPPPIMVFVGI</sequence>
<evidence type="ECO:0000313" key="2">
    <source>
        <dbReference type="EMBL" id="KIJ93625.1"/>
    </source>
</evidence>
<dbReference type="EMBL" id="KN838833">
    <property type="protein sequence ID" value="KIJ93625.1"/>
    <property type="molecule type" value="Genomic_DNA"/>
</dbReference>
<dbReference type="STRING" id="1095629.A0A0C9WQV7"/>
<reference evidence="3" key="2">
    <citation type="submission" date="2015-01" db="EMBL/GenBank/DDBJ databases">
        <title>Evolutionary Origins and Diversification of the Mycorrhizal Mutualists.</title>
        <authorList>
            <consortium name="DOE Joint Genome Institute"/>
            <consortium name="Mycorrhizal Genomics Consortium"/>
            <person name="Kohler A."/>
            <person name="Kuo A."/>
            <person name="Nagy L.G."/>
            <person name="Floudas D."/>
            <person name="Copeland A."/>
            <person name="Barry K.W."/>
            <person name="Cichocki N."/>
            <person name="Veneault-Fourrey C."/>
            <person name="LaButti K."/>
            <person name="Lindquist E.A."/>
            <person name="Lipzen A."/>
            <person name="Lundell T."/>
            <person name="Morin E."/>
            <person name="Murat C."/>
            <person name="Riley R."/>
            <person name="Ohm R."/>
            <person name="Sun H."/>
            <person name="Tunlid A."/>
            <person name="Henrissat B."/>
            <person name="Grigoriev I.V."/>
            <person name="Hibbett D.S."/>
            <person name="Martin F."/>
        </authorList>
    </citation>
    <scope>NUCLEOTIDE SEQUENCE [LARGE SCALE GENOMIC DNA]</scope>
    <source>
        <strain evidence="3">LaAM-08-1</strain>
    </source>
</reference>
<evidence type="ECO:0000313" key="3">
    <source>
        <dbReference type="Proteomes" id="UP000054477"/>
    </source>
</evidence>
<evidence type="ECO:0000256" key="1">
    <source>
        <dbReference type="SAM" id="MobiDB-lite"/>
    </source>
</evidence>
<protein>
    <submittedName>
        <fullName evidence="2">Unplaced genomic scaffold K443scaffold_298, whole genome shotgun sequence</fullName>
    </submittedName>
</protein>
<dbReference type="UniPathway" id="UPA00378"/>
<dbReference type="HOGENOM" id="CLU_1156554_0_0_1"/>
<feature type="compositionally biased region" description="Pro residues" evidence="1">
    <location>
        <begin position="191"/>
        <end position="232"/>
    </location>
</feature>
<proteinExistence type="predicted"/>
<dbReference type="OrthoDB" id="19039at2759"/>